<evidence type="ECO:0000313" key="9">
    <source>
        <dbReference type="Proteomes" id="UP000624325"/>
    </source>
</evidence>
<evidence type="ECO:0000256" key="6">
    <source>
        <dbReference type="SAM" id="Phobius"/>
    </source>
</evidence>
<protein>
    <recommendedName>
        <fullName evidence="7">GtrA/DPMS transmembrane domain-containing protein</fullName>
    </recommendedName>
</protein>
<keyword evidence="9" id="KW-1185">Reference proteome</keyword>
<dbReference type="PANTHER" id="PTHR38459:SF1">
    <property type="entry name" value="PROPHAGE BACTOPRENOL-LINKED GLUCOSE TRANSLOCASE HOMOLOG"/>
    <property type="match status" value="1"/>
</dbReference>
<comment type="caution">
    <text evidence="8">The sequence shown here is derived from an EMBL/GenBank/DDBJ whole genome shotgun (WGS) entry which is preliminary data.</text>
</comment>
<comment type="subcellular location">
    <subcellularLocation>
        <location evidence="1">Membrane</location>
        <topology evidence="1">Multi-pass membrane protein</topology>
    </subcellularLocation>
</comment>
<feature type="transmembrane region" description="Helical" evidence="6">
    <location>
        <begin position="12"/>
        <end position="34"/>
    </location>
</feature>
<evidence type="ECO:0000256" key="4">
    <source>
        <dbReference type="ARBA" id="ARBA00022989"/>
    </source>
</evidence>
<name>A0ABQ4CC60_9ACTN</name>
<reference evidence="8 9" key="1">
    <citation type="submission" date="2021-01" db="EMBL/GenBank/DDBJ databases">
        <title>Whole genome shotgun sequence of Asanoa iriomotensis NBRC 100142.</title>
        <authorList>
            <person name="Komaki H."/>
            <person name="Tamura T."/>
        </authorList>
    </citation>
    <scope>NUCLEOTIDE SEQUENCE [LARGE SCALE GENOMIC DNA]</scope>
    <source>
        <strain evidence="8 9">NBRC 100142</strain>
    </source>
</reference>
<proteinExistence type="inferred from homology"/>
<evidence type="ECO:0000256" key="5">
    <source>
        <dbReference type="ARBA" id="ARBA00023136"/>
    </source>
</evidence>
<evidence type="ECO:0000256" key="3">
    <source>
        <dbReference type="ARBA" id="ARBA00022692"/>
    </source>
</evidence>
<dbReference type="PANTHER" id="PTHR38459">
    <property type="entry name" value="PROPHAGE BACTOPRENOL-LINKED GLUCOSE TRANSLOCASE HOMOLOG"/>
    <property type="match status" value="1"/>
</dbReference>
<evidence type="ECO:0000256" key="1">
    <source>
        <dbReference type="ARBA" id="ARBA00004141"/>
    </source>
</evidence>
<organism evidence="8 9">
    <name type="scientific">Asanoa iriomotensis</name>
    <dbReference type="NCBI Taxonomy" id="234613"/>
    <lineage>
        <taxon>Bacteria</taxon>
        <taxon>Bacillati</taxon>
        <taxon>Actinomycetota</taxon>
        <taxon>Actinomycetes</taxon>
        <taxon>Micromonosporales</taxon>
        <taxon>Micromonosporaceae</taxon>
        <taxon>Asanoa</taxon>
    </lineage>
</organism>
<feature type="transmembrane region" description="Helical" evidence="6">
    <location>
        <begin position="46"/>
        <end position="65"/>
    </location>
</feature>
<feature type="transmembrane region" description="Helical" evidence="6">
    <location>
        <begin position="77"/>
        <end position="102"/>
    </location>
</feature>
<comment type="similarity">
    <text evidence="2">Belongs to the GtrA family.</text>
</comment>
<keyword evidence="3 6" id="KW-0812">Transmembrane</keyword>
<keyword evidence="4 6" id="KW-1133">Transmembrane helix</keyword>
<feature type="transmembrane region" description="Helical" evidence="6">
    <location>
        <begin position="114"/>
        <end position="134"/>
    </location>
</feature>
<evidence type="ECO:0000313" key="8">
    <source>
        <dbReference type="EMBL" id="GIF60361.1"/>
    </source>
</evidence>
<feature type="domain" description="GtrA/DPMS transmembrane" evidence="7">
    <location>
        <begin position="14"/>
        <end position="141"/>
    </location>
</feature>
<accession>A0ABQ4CC60</accession>
<dbReference type="Pfam" id="PF04138">
    <property type="entry name" value="GtrA_DPMS_TM"/>
    <property type="match status" value="1"/>
</dbReference>
<evidence type="ECO:0000256" key="2">
    <source>
        <dbReference type="ARBA" id="ARBA00009399"/>
    </source>
</evidence>
<evidence type="ECO:0000259" key="7">
    <source>
        <dbReference type="Pfam" id="PF04138"/>
    </source>
</evidence>
<keyword evidence="5 6" id="KW-0472">Membrane</keyword>
<gene>
    <name evidence="8" type="ORF">Air01nite_64560</name>
</gene>
<dbReference type="InterPro" id="IPR051401">
    <property type="entry name" value="GtrA_CellWall_Glycosyl"/>
</dbReference>
<dbReference type="InterPro" id="IPR007267">
    <property type="entry name" value="GtrA_DPMS_TM"/>
</dbReference>
<dbReference type="EMBL" id="BONC01000065">
    <property type="protein sequence ID" value="GIF60361.1"/>
    <property type="molecule type" value="Genomic_DNA"/>
</dbReference>
<sequence length="161" mass="17768">MRERFGHLVKEFGKFGTVGGVAFAVDLLIFNLLISGDGTPVLLAKTISTVIAATLAFVGNRFWTWRHRERSGLRREYLLYFFFNAVGLGIGLACLGISHYVLGNFWPQVFQTTLADNISGQLIGTAVGTLFRFWSYRRFVFIDAAAAPRTPSAPATVTKGD</sequence>
<dbReference type="Proteomes" id="UP000624325">
    <property type="component" value="Unassembled WGS sequence"/>
</dbReference>